<sequence>MDQGDTPDTSTKSSSEVTLAPSAVADGVARHGKSASELYDFWSCIVAEALLGGTRLKSAHTVRSGVERERTEQKQFQYPSAAYVLMPAGALIVHDATVMTISPLSDDPGVWLGRGALGFYSLANEAKEYRRRQPHHCGSLCLGDIEGLSQEHLCVRVDRGIDGKRISVDTGLDDGVAIRTRTGDFNLSSTSAPMSVDSGTTFLLREPGRTRVLVEITCHLATTLLHCYEQSYAGDCICRTVTCGKYCPENPRVVPLPNSEDLHHDHFQLSMDAAHRMKLKSNHPSATFVLAECDKHYPTNGPEGVAVQSGTRLTLHGPWRGVPANTMVSGWLLVKMRDLLAADRANQAAWAMPIRCCQTFGNVTPVVESTAEGAETPTSTSGLPATHAINASSWSTGVERHVVPKLGAGPASKQAIDLLPNQSTRDRQPKAGTRWSLKEFLLNLLLLVVLALFFMMLVALCLIVYNLCTVD</sequence>
<keyword evidence="1" id="KW-0472">Membrane</keyword>
<name>A0A165EUH1_9BASI</name>
<feature type="transmembrane region" description="Helical" evidence="1">
    <location>
        <begin position="440"/>
        <end position="465"/>
    </location>
</feature>
<evidence type="ECO:0000256" key="1">
    <source>
        <dbReference type="SAM" id="Phobius"/>
    </source>
</evidence>
<dbReference type="InParanoid" id="A0A165EUH1"/>
<keyword evidence="1" id="KW-0812">Transmembrane</keyword>
<dbReference type="AlphaFoldDB" id="A0A165EUH1"/>
<protein>
    <submittedName>
        <fullName evidence="2">Uncharacterized protein</fullName>
    </submittedName>
</protein>
<accession>A0A165EUH1</accession>
<proteinExistence type="predicted"/>
<reference evidence="2 3" key="1">
    <citation type="journal article" date="2016" name="Mol. Biol. Evol.">
        <title>Comparative Genomics of Early-Diverging Mushroom-Forming Fungi Provides Insights into the Origins of Lignocellulose Decay Capabilities.</title>
        <authorList>
            <person name="Nagy L.G."/>
            <person name="Riley R."/>
            <person name="Tritt A."/>
            <person name="Adam C."/>
            <person name="Daum C."/>
            <person name="Floudas D."/>
            <person name="Sun H."/>
            <person name="Yadav J.S."/>
            <person name="Pangilinan J."/>
            <person name="Larsson K.H."/>
            <person name="Matsuura K."/>
            <person name="Barry K."/>
            <person name="Labutti K."/>
            <person name="Kuo R."/>
            <person name="Ohm R.A."/>
            <person name="Bhattacharya S.S."/>
            <person name="Shirouzu T."/>
            <person name="Yoshinaga Y."/>
            <person name="Martin F.M."/>
            <person name="Grigoriev I.V."/>
            <person name="Hibbett D.S."/>
        </authorList>
    </citation>
    <scope>NUCLEOTIDE SEQUENCE [LARGE SCALE GENOMIC DNA]</scope>
    <source>
        <strain evidence="2 3">HHB12733</strain>
    </source>
</reference>
<evidence type="ECO:0000313" key="3">
    <source>
        <dbReference type="Proteomes" id="UP000076842"/>
    </source>
</evidence>
<organism evidence="2 3">
    <name type="scientific">Calocera cornea HHB12733</name>
    <dbReference type="NCBI Taxonomy" id="1353952"/>
    <lineage>
        <taxon>Eukaryota</taxon>
        <taxon>Fungi</taxon>
        <taxon>Dikarya</taxon>
        <taxon>Basidiomycota</taxon>
        <taxon>Agaricomycotina</taxon>
        <taxon>Dacrymycetes</taxon>
        <taxon>Dacrymycetales</taxon>
        <taxon>Dacrymycetaceae</taxon>
        <taxon>Calocera</taxon>
    </lineage>
</organism>
<keyword evidence="1" id="KW-1133">Transmembrane helix</keyword>
<keyword evidence="3" id="KW-1185">Reference proteome</keyword>
<evidence type="ECO:0000313" key="2">
    <source>
        <dbReference type="EMBL" id="KZT55547.1"/>
    </source>
</evidence>
<dbReference type="EMBL" id="KV423993">
    <property type="protein sequence ID" value="KZT55547.1"/>
    <property type="molecule type" value="Genomic_DNA"/>
</dbReference>
<gene>
    <name evidence="2" type="ORF">CALCODRAFT_510068</name>
</gene>
<dbReference type="Proteomes" id="UP000076842">
    <property type="component" value="Unassembled WGS sequence"/>
</dbReference>